<dbReference type="GO" id="GO:0071035">
    <property type="term" value="P:nuclear polyadenylation-dependent rRNA catabolic process"/>
    <property type="evidence" value="ECO:0007669"/>
    <property type="project" value="EnsemblFungi"/>
</dbReference>
<evidence type="ECO:0000256" key="8">
    <source>
        <dbReference type="ARBA" id="ARBA00023242"/>
    </source>
</evidence>
<evidence type="ECO:0000259" key="10">
    <source>
        <dbReference type="Pfam" id="PF01138"/>
    </source>
</evidence>
<dbReference type="FunCoup" id="A3LQK1">
    <property type="interactions" value="252"/>
</dbReference>
<proteinExistence type="inferred from homology"/>
<keyword evidence="7" id="KW-0694">RNA-binding</keyword>
<dbReference type="GO" id="GO:0005730">
    <property type="term" value="C:nucleolus"/>
    <property type="evidence" value="ECO:0007669"/>
    <property type="project" value="UniProtKB-SubCell"/>
</dbReference>
<dbReference type="Gene3D" id="3.30.230.70">
    <property type="entry name" value="GHMP Kinase, N-terminal domain"/>
    <property type="match status" value="1"/>
</dbReference>
<evidence type="ECO:0000256" key="1">
    <source>
        <dbReference type="ARBA" id="ARBA00004496"/>
    </source>
</evidence>
<keyword evidence="4" id="KW-0963">Cytoplasm</keyword>
<reference evidence="11 12" key="1">
    <citation type="journal article" date="2007" name="Nat. Biotechnol.">
        <title>Genome sequence of the lignocellulose-bioconverting and xylose-fermenting yeast Pichia stipitis.</title>
        <authorList>
            <person name="Jeffries T.W."/>
            <person name="Grigoriev I.V."/>
            <person name="Grimwood J."/>
            <person name="Laplaza J.M."/>
            <person name="Aerts A."/>
            <person name="Salamov A."/>
            <person name="Schmutz J."/>
            <person name="Lindquist E."/>
            <person name="Dehal P."/>
            <person name="Shapiro H."/>
            <person name="Jin Y.S."/>
            <person name="Passoth V."/>
            <person name="Richardson P.M."/>
        </authorList>
    </citation>
    <scope>NUCLEOTIDE SEQUENCE [LARGE SCALE GENOMIC DNA]</scope>
    <source>
        <strain evidence="12">ATCC 58785 / CBS 6054 / NBRC 10063 / NRRL Y-11545</strain>
    </source>
</reference>
<dbReference type="OMA" id="FDLCYLS"/>
<dbReference type="PANTHER" id="PTHR11097:SF9">
    <property type="entry name" value="EXOSOME COMPLEX COMPONENT RRP43"/>
    <property type="match status" value="1"/>
</dbReference>
<evidence type="ECO:0000256" key="6">
    <source>
        <dbReference type="ARBA" id="ARBA00022835"/>
    </source>
</evidence>
<organism evidence="11 12">
    <name type="scientific">Scheffersomyces stipitis (strain ATCC 58785 / CBS 6054 / NBRC 10063 / NRRL Y-11545)</name>
    <name type="common">Yeast</name>
    <name type="synonym">Pichia stipitis</name>
    <dbReference type="NCBI Taxonomy" id="322104"/>
    <lineage>
        <taxon>Eukaryota</taxon>
        <taxon>Fungi</taxon>
        <taxon>Dikarya</taxon>
        <taxon>Ascomycota</taxon>
        <taxon>Saccharomycotina</taxon>
        <taxon>Pichiomycetes</taxon>
        <taxon>Debaryomycetaceae</taxon>
        <taxon>Scheffersomyces</taxon>
    </lineage>
</organism>
<dbReference type="InterPro" id="IPR020568">
    <property type="entry name" value="Ribosomal_Su5_D2-typ_SF"/>
</dbReference>
<evidence type="ECO:0000256" key="9">
    <source>
        <dbReference type="ARBA" id="ARBA00030617"/>
    </source>
</evidence>
<dbReference type="GO" id="GO:0000177">
    <property type="term" value="C:cytoplasmic exosome (RNase complex)"/>
    <property type="evidence" value="ECO:0007669"/>
    <property type="project" value="EnsemblFungi"/>
</dbReference>
<comment type="subcellular location">
    <subcellularLocation>
        <location evidence="1">Cytoplasm</location>
    </subcellularLocation>
    <subcellularLocation>
        <location evidence="2">Nucleus</location>
        <location evidence="2">Nucleolus</location>
    </subcellularLocation>
</comment>
<dbReference type="GO" id="GO:0071042">
    <property type="term" value="P:nuclear polyadenylation-dependent mRNA catabolic process"/>
    <property type="evidence" value="ECO:0007669"/>
    <property type="project" value="EnsemblFungi"/>
</dbReference>
<evidence type="ECO:0000256" key="4">
    <source>
        <dbReference type="ARBA" id="ARBA00022490"/>
    </source>
</evidence>
<dbReference type="HOGENOM" id="CLU_065411_0_0_1"/>
<evidence type="ECO:0000256" key="2">
    <source>
        <dbReference type="ARBA" id="ARBA00004604"/>
    </source>
</evidence>
<dbReference type="SUPFAM" id="SSF54211">
    <property type="entry name" value="Ribosomal protein S5 domain 2-like"/>
    <property type="match status" value="1"/>
</dbReference>
<name>A3LQK1_PICST</name>
<feature type="domain" description="Exoribonuclease phosphorolytic" evidence="10">
    <location>
        <begin position="55"/>
        <end position="140"/>
    </location>
</feature>
<dbReference type="GeneID" id="4836782"/>
<evidence type="ECO:0000313" key="12">
    <source>
        <dbReference type="Proteomes" id="UP000002258"/>
    </source>
</evidence>
<gene>
    <name evidence="11" type="ORF">PICST_70277</name>
</gene>
<dbReference type="InterPro" id="IPR027408">
    <property type="entry name" value="PNPase/RNase_PH_dom_sf"/>
</dbReference>
<dbReference type="PANTHER" id="PTHR11097">
    <property type="entry name" value="EXOSOME COMPLEX EXONUCLEASE RIBOSOMAL RNA PROCESSING PROTEIN"/>
    <property type="match status" value="1"/>
</dbReference>
<dbReference type="Proteomes" id="UP000002258">
    <property type="component" value="Chromosome 2"/>
</dbReference>
<dbReference type="InterPro" id="IPR050590">
    <property type="entry name" value="Exosome_comp_Rrp42_subfam"/>
</dbReference>
<dbReference type="eggNOG" id="KOG1613">
    <property type="taxonomic scope" value="Eukaryota"/>
</dbReference>
<dbReference type="GO" id="GO:0071028">
    <property type="term" value="P:nuclear mRNA surveillance"/>
    <property type="evidence" value="ECO:0007669"/>
    <property type="project" value="TreeGrafter"/>
</dbReference>
<keyword evidence="8" id="KW-0539">Nucleus</keyword>
<keyword evidence="5" id="KW-0698">rRNA processing</keyword>
<accession>A3LQK1</accession>
<keyword evidence="6" id="KW-0271">Exosome</keyword>
<evidence type="ECO:0000313" key="11">
    <source>
        <dbReference type="EMBL" id="ABN65219.2"/>
    </source>
</evidence>
<dbReference type="InParanoid" id="A3LQK1"/>
<protein>
    <recommendedName>
        <fullName evidence="9">Ribosomal RNA-processing protein 43</fullName>
    </recommendedName>
</protein>
<dbReference type="STRING" id="322104.A3LQK1"/>
<dbReference type="GO" id="GO:0005654">
    <property type="term" value="C:nucleoplasm"/>
    <property type="evidence" value="ECO:0007669"/>
    <property type="project" value="EnsemblFungi"/>
</dbReference>
<dbReference type="EMBL" id="CP000496">
    <property type="protein sequence ID" value="ABN65219.2"/>
    <property type="molecule type" value="Genomic_DNA"/>
</dbReference>
<dbReference type="GO" id="GO:0034473">
    <property type="term" value="P:U1 snRNA 3'-end processing"/>
    <property type="evidence" value="ECO:0007669"/>
    <property type="project" value="TreeGrafter"/>
</dbReference>
<dbReference type="GO" id="GO:0034475">
    <property type="term" value="P:U4 snRNA 3'-end processing"/>
    <property type="evidence" value="ECO:0007669"/>
    <property type="project" value="TreeGrafter"/>
</dbReference>
<dbReference type="GO" id="GO:0071038">
    <property type="term" value="P:TRAMP-dependent tRNA surveillance pathway"/>
    <property type="evidence" value="ECO:0007669"/>
    <property type="project" value="EnsemblFungi"/>
</dbReference>
<dbReference type="GO" id="GO:0006397">
    <property type="term" value="P:mRNA processing"/>
    <property type="evidence" value="ECO:0007669"/>
    <property type="project" value="EnsemblFungi"/>
</dbReference>
<dbReference type="GO" id="GO:0016075">
    <property type="term" value="P:rRNA catabolic process"/>
    <property type="evidence" value="ECO:0007669"/>
    <property type="project" value="TreeGrafter"/>
</dbReference>
<dbReference type="AlphaFoldDB" id="A3LQK1"/>
<dbReference type="Pfam" id="PF01138">
    <property type="entry name" value="RNase_PH"/>
    <property type="match status" value="1"/>
</dbReference>
<keyword evidence="12" id="KW-1185">Reference proteome</keyword>
<dbReference type="GO" id="GO:0035925">
    <property type="term" value="F:mRNA 3'-UTR AU-rich region binding"/>
    <property type="evidence" value="ECO:0007669"/>
    <property type="project" value="TreeGrafter"/>
</dbReference>
<evidence type="ECO:0000256" key="5">
    <source>
        <dbReference type="ARBA" id="ARBA00022552"/>
    </source>
</evidence>
<dbReference type="KEGG" id="pic:PICST_70277"/>
<dbReference type="GO" id="GO:0000467">
    <property type="term" value="P:exonucleolytic trimming to generate mature 3'-end of 5.8S rRNA from tricistronic rRNA transcript (SSU-rRNA, 5.8S rRNA, LSU-rRNA)"/>
    <property type="evidence" value="ECO:0007669"/>
    <property type="project" value="EnsemblFungi"/>
</dbReference>
<sequence length="366" mass="39847">MAELKQVSFPPDVLARIAPDISLHRHLSVGLRPNLRNFTEFKPVDIASNNEITDSNANVFGSSVIKSGSTTVINTITLGVVEVNRSANAATHSNNDFTTVYPVVEIARGRSGAPTDEEMILSQTLHESILHSRLIPKTALSIKNYGSAVYDAATGKYTIYYPDLNPDEFELINFNHSKSYSFVLLSHIKIFSKQVSTSSLFDLCHMSTIQALSRLALPRVYISDTSSGTKVSIRSRSSNTRGLVGVSKSNINLDSNKDLYYPLSLNGATVDGDAMVDSEGPFDASGVSSNFGIISIPEEEDRKTVLLADLEGEAEESSILSRLSIIATKDNVIKKISLVNGDSDSEITLDLLKQAIEISKIRAQQM</sequence>
<dbReference type="OrthoDB" id="45882at2759"/>
<dbReference type="GO" id="GO:0034476">
    <property type="term" value="P:U5 snRNA 3'-end processing"/>
    <property type="evidence" value="ECO:0007669"/>
    <property type="project" value="TreeGrafter"/>
</dbReference>
<evidence type="ECO:0000256" key="7">
    <source>
        <dbReference type="ARBA" id="ARBA00022884"/>
    </source>
</evidence>
<dbReference type="InterPro" id="IPR001247">
    <property type="entry name" value="ExoRNase_PH_dom1"/>
</dbReference>
<comment type="similarity">
    <text evidence="3">Belongs to the RNase PH family.</text>
</comment>
<dbReference type="GO" id="GO:0000176">
    <property type="term" value="C:nuclear exosome (RNase complex)"/>
    <property type="evidence" value="ECO:0007669"/>
    <property type="project" value="EnsemblFungi"/>
</dbReference>
<dbReference type="RefSeq" id="XP_001383248.2">
    <property type="nucleotide sequence ID" value="XM_001383211.1"/>
</dbReference>
<evidence type="ECO:0000256" key="3">
    <source>
        <dbReference type="ARBA" id="ARBA00006678"/>
    </source>
</evidence>